<comment type="function">
    <text evidence="10">Has also diadenylate cyclase activity, catalyzing the condensation of 2 ATP molecules into cyclic di-AMP (c-di-AMP). c-di-AMP acts as a signaling molecule that couples DNA integrity with progression of sporulation. The rise in c-di-AMP level generated by DisA while scanning the chromosome, operates as a positive signal that advances sporulation; upon encountering a lesion, the DisA focus arrests at the damaged site and halts c-di-AMP synthesis.</text>
</comment>
<evidence type="ECO:0000256" key="7">
    <source>
        <dbReference type="ARBA" id="ARBA00022842"/>
    </source>
</evidence>
<dbReference type="Pfam" id="PF10635">
    <property type="entry name" value="DisA-linker"/>
    <property type="match status" value="1"/>
</dbReference>
<evidence type="ECO:0000259" key="11">
    <source>
        <dbReference type="PROSITE" id="PS51794"/>
    </source>
</evidence>
<keyword evidence="13" id="KW-1185">Reference proteome</keyword>
<dbReference type="PROSITE" id="PS51794">
    <property type="entry name" value="DAC"/>
    <property type="match status" value="1"/>
</dbReference>
<dbReference type="Proteomes" id="UP001519308">
    <property type="component" value="Unassembled WGS sequence"/>
</dbReference>
<feature type="binding site" evidence="10">
    <location>
        <begin position="104"/>
        <end position="108"/>
    </location>
    <ligand>
        <name>ATP</name>
        <dbReference type="ChEBI" id="CHEBI:30616"/>
    </ligand>
</feature>
<dbReference type="Gene3D" id="1.10.150.20">
    <property type="entry name" value="5' to 3' exonuclease, C-terminal subdomain"/>
    <property type="match status" value="1"/>
</dbReference>
<dbReference type="GO" id="GO:0106408">
    <property type="term" value="F:diadenylate cyclase activity"/>
    <property type="evidence" value="ECO:0007669"/>
    <property type="project" value="UniProtKB-EC"/>
</dbReference>
<comment type="catalytic activity">
    <reaction evidence="1 10">
        <text>2 ATP = 3',3'-c-di-AMP + 2 diphosphate</text>
        <dbReference type="Rhea" id="RHEA:35655"/>
        <dbReference type="ChEBI" id="CHEBI:30616"/>
        <dbReference type="ChEBI" id="CHEBI:33019"/>
        <dbReference type="ChEBI" id="CHEBI:71500"/>
        <dbReference type="EC" id="2.7.7.85"/>
    </reaction>
</comment>
<dbReference type="InterPro" id="IPR010994">
    <property type="entry name" value="RuvA_2-like"/>
</dbReference>
<evidence type="ECO:0000256" key="3">
    <source>
        <dbReference type="ARBA" id="ARBA00022695"/>
    </source>
</evidence>
<dbReference type="SUPFAM" id="SSF47781">
    <property type="entry name" value="RuvA domain 2-like"/>
    <property type="match status" value="1"/>
</dbReference>
<keyword evidence="5 10" id="KW-0227">DNA damage</keyword>
<keyword evidence="7 10" id="KW-0460">Magnesium</keyword>
<protein>
    <recommendedName>
        <fullName evidence="10">DNA integrity scanning protein DisA</fullName>
    </recommendedName>
    <alternativeName>
        <fullName evidence="10">Cyclic di-AMP synthase</fullName>
        <shortName evidence="10">c-di-AMP synthase</shortName>
    </alternativeName>
    <alternativeName>
        <fullName evidence="10">Diadenylate cyclase</fullName>
        <ecNumber evidence="10">2.7.7.85</ecNumber>
    </alternativeName>
</protein>
<feature type="domain" description="DAC" evidence="11">
    <location>
        <begin position="6"/>
        <end position="144"/>
    </location>
</feature>
<dbReference type="PANTHER" id="PTHR34185:SF3">
    <property type="entry name" value="DNA INTEGRITY SCANNING PROTEIN DISA"/>
    <property type="match status" value="1"/>
</dbReference>
<evidence type="ECO:0000256" key="9">
    <source>
        <dbReference type="ARBA" id="ARBA00023204"/>
    </source>
</evidence>
<keyword evidence="3 10" id="KW-0548">Nucleotidyltransferase</keyword>
<dbReference type="EMBL" id="JAGGLL010000044">
    <property type="protein sequence ID" value="MBP2023981.1"/>
    <property type="molecule type" value="Genomic_DNA"/>
</dbReference>
<name>A0ABS4K876_9CLOT</name>
<evidence type="ECO:0000313" key="12">
    <source>
        <dbReference type="EMBL" id="MBP2023981.1"/>
    </source>
</evidence>
<keyword evidence="8 10" id="KW-0238">DNA-binding</keyword>
<evidence type="ECO:0000256" key="10">
    <source>
        <dbReference type="HAMAP-Rule" id="MF_01438"/>
    </source>
</evidence>
<dbReference type="InterPro" id="IPR023763">
    <property type="entry name" value="DNA_integrity_scanning_protein"/>
</dbReference>
<dbReference type="PANTHER" id="PTHR34185">
    <property type="entry name" value="DIADENYLATE CYCLASE"/>
    <property type="match status" value="1"/>
</dbReference>
<keyword evidence="9 10" id="KW-0234">DNA repair</keyword>
<proteinExistence type="inferred from homology"/>
<keyword evidence="2 10" id="KW-0808">Transferase</keyword>
<evidence type="ECO:0000313" key="13">
    <source>
        <dbReference type="Proteomes" id="UP001519308"/>
    </source>
</evidence>
<evidence type="ECO:0000256" key="1">
    <source>
        <dbReference type="ARBA" id="ARBA00000877"/>
    </source>
</evidence>
<evidence type="ECO:0000256" key="5">
    <source>
        <dbReference type="ARBA" id="ARBA00022763"/>
    </source>
</evidence>
<dbReference type="InterPro" id="IPR050338">
    <property type="entry name" value="DisA"/>
</dbReference>
<dbReference type="RefSeq" id="WP_021285618.1">
    <property type="nucleotide sequence ID" value="NZ_JAGGLL010000044.1"/>
</dbReference>
<accession>A0ABS4K876</accession>
<dbReference type="Pfam" id="PF00633">
    <property type="entry name" value="HHH"/>
    <property type="match status" value="1"/>
</dbReference>
<dbReference type="Gene3D" id="1.20.1260.110">
    <property type="entry name" value="DNA integrity scanning linker region"/>
    <property type="match status" value="1"/>
</dbReference>
<dbReference type="InterPro" id="IPR018906">
    <property type="entry name" value="DNA_integrity_scan_DisA_link"/>
</dbReference>
<gene>
    <name evidence="10" type="primary">disA</name>
    <name evidence="12" type="ORF">J2Z44_003826</name>
</gene>
<feature type="binding site" evidence="10">
    <location>
        <position position="91"/>
    </location>
    <ligand>
        <name>ATP</name>
        <dbReference type="ChEBI" id="CHEBI:30616"/>
    </ligand>
</feature>
<organism evidence="12 13">
    <name type="scientific">Clostridium punense</name>
    <dbReference type="NCBI Taxonomy" id="1054297"/>
    <lineage>
        <taxon>Bacteria</taxon>
        <taxon>Bacillati</taxon>
        <taxon>Bacillota</taxon>
        <taxon>Clostridia</taxon>
        <taxon>Eubacteriales</taxon>
        <taxon>Clostridiaceae</taxon>
        <taxon>Clostridium</taxon>
    </lineage>
</organism>
<comment type="subunit">
    <text evidence="10">Homooctamer.</text>
</comment>
<dbReference type="InterPro" id="IPR000445">
    <property type="entry name" value="HhH_motif"/>
</dbReference>
<dbReference type="EC" id="2.7.7.85" evidence="10"/>
<dbReference type="SUPFAM" id="SSF143597">
    <property type="entry name" value="YojJ-like"/>
    <property type="match status" value="1"/>
</dbReference>
<dbReference type="InterPro" id="IPR038331">
    <property type="entry name" value="DisA_sf"/>
</dbReference>
<evidence type="ECO:0000256" key="2">
    <source>
        <dbReference type="ARBA" id="ARBA00022679"/>
    </source>
</evidence>
<comment type="similarity">
    <text evidence="10">Belongs to the DisA family.</text>
</comment>
<comment type="function">
    <text evidence="10">Participates in a DNA-damage check-point that is active prior to asymmetric division when DNA is damaged. DisA forms globular foci that rapidly scan along the chromosomes during sporulation, searching for lesions. When a lesion is present, DisA pauses at the lesion site. This triggers a cellular response that culminates in a temporary block in sporulation initiation.</text>
</comment>
<keyword evidence="4 10" id="KW-0547">Nucleotide-binding</keyword>
<evidence type="ECO:0000256" key="4">
    <source>
        <dbReference type="ARBA" id="ARBA00022741"/>
    </source>
</evidence>
<sequence length="354" mass="39822">MREEKQNELMNILKIMSPGTQLREGLDNILRAKTGGLIVLSDSEQILSLVDGGFSINSEYTPAYIYELAKMDGAIIVSSDLKKILFANTQLIPNSAIPTGETGTRHRTAQRIAKQTGSTVVAISQRRNVITVYKDDIKYVVRDSNEVLARGNQAIQTLEKYVLVLERVTSNLNLLELQDLATLLDVITVIQRTEMVMRIICEIETYICELGNEGRLISMQLGELVKGIEQEGVFLIRDYCSASFDYTQVYKNIQKISSEELLDLDLISKLLGYSGVPLVDTLISPRGYRILSKIPRIPSIIIENMVKHFKELQRVMEASLEELDSVEGIGEARAKAIKNGLRRLKEQFILDKQI</sequence>
<dbReference type="Pfam" id="PF02457">
    <property type="entry name" value="DAC"/>
    <property type="match status" value="1"/>
</dbReference>
<dbReference type="Gene3D" id="3.40.1700.10">
    <property type="entry name" value="DNA integrity scanning protein, DisA, N-terminal domain"/>
    <property type="match status" value="1"/>
</dbReference>
<comment type="caution">
    <text evidence="12">The sequence shown here is derived from an EMBL/GenBank/DDBJ whole genome shotgun (WGS) entry which is preliminary data.</text>
</comment>
<reference evidence="12 13" key="1">
    <citation type="submission" date="2021-03" db="EMBL/GenBank/DDBJ databases">
        <title>Genomic Encyclopedia of Type Strains, Phase IV (KMG-IV): sequencing the most valuable type-strain genomes for metagenomic binning, comparative biology and taxonomic classification.</title>
        <authorList>
            <person name="Goeker M."/>
        </authorList>
    </citation>
    <scope>NUCLEOTIDE SEQUENCE [LARGE SCALE GENOMIC DNA]</scope>
    <source>
        <strain evidence="12 13">DSM 28650</strain>
    </source>
</reference>
<comment type="cofactor">
    <cofactor evidence="10">
        <name>Mg(2+)</name>
        <dbReference type="ChEBI" id="CHEBI:18420"/>
    </cofactor>
</comment>
<dbReference type="InterPro" id="IPR036888">
    <property type="entry name" value="DNA_integrity_DisA_N_sf"/>
</dbReference>
<keyword evidence="6 10" id="KW-0067">ATP-binding</keyword>
<dbReference type="InterPro" id="IPR003390">
    <property type="entry name" value="DNA_integrity_scan_DisA_N"/>
</dbReference>
<dbReference type="NCBIfam" id="NF010009">
    <property type="entry name" value="PRK13482.1"/>
    <property type="match status" value="1"/>
</dbReference>
<evidence type="ECO:0000256" key="8">
    <source>
        <dbReference type="ARBA" id="ARBA00023125"/>
    </source>
</evidence>
<dbReference type="HAMAP" id="MF_01438">
    <property type="entry name" value="DisA"/>
    <property type="match status" value="1"/>
</dbReference>
<feature type="binding site" evidence="10">
    <location>
        <position position="73"/>
    </location>
    <ligand>
        <name>ATP</name>
        <dbReference type="ChEBI" id="CHEBI:30616"/>
    </ligand>
</feature>
<evidence type="ECO:0000256" key="6">
    <source>
        <dbReference type="ARBA" id="ARBA00022840"/>
    </source>
</evidence>